<feature type="transmembrane region" description="Helical" evidence="1">
    <location>
        <begin position="21"/>
        <end position="42"/>
    </location>
</feature>
<proteinExistence type="predicted"/>
<dbReference type="AlphaFoldDB" id="A0A2P6QP07"/>
<keyword evidence="1" id="KW-1133">Transmembrane helix</keyword>
<gene>
    <name evidence="2" type="ORF">RchiOBHm_Chr4g0385671</name>
</gene>
<accession>A0A2P6QP07</accession>
<name>A0A2P6QP07_ROSCH</name>
<comment type="caution">
    <text evidence="2">The sequence shown here is derived from an EMBL/GenBank/DDBJ whole genome shotgun (WGS) entry which is preliminary data.</text>
</comment>
<protein>
    <submittedName>
        <fullName evidence="2">Uncharacterized protein</fullName>
    </submittedName>
</protein>
<evidence type="ECO:0000313" key="2">
    <source>
        <dbReference type="EMBL" id="PRQ35911.1"/>
    </source>
</evidence>
<dbReference type="Gramene" id="PRQ35911">
    <property type="protein sequence ID" value="PRQ35911"/>
    <property type="gene ID" value="RchiOBHm_Chr4g0385671"/>
</dbReference>
<sequence length="75" mass="8610">MRKDLSSRWKVRKIEEELLVVVAKIILSVLAGGFLLVFSHLYEQLILRPKGLRSKLQKQEIRGRPPSFLLGNILA</sequence>
<dbReference type="EMBL" id="PDCK01000042">
    <property type="protein sequence ID" value="PRQ35911.1"/>
    <property type="molecule type" value="Genomic_DNA"/>
</dbReference>
<keyword evidence="3" id="KW-1185">Reference proteome</keyword>
<reference evidence="2 3" key="1">
    <citation type="journal article" date="2018" name="Nat. Genet.">
        <title>The Rosa genome provides new insights in the design of modern roses.</title>
        <authorList>
            <person name="Bendahmane M."/>
        </authorList>
    </citation>
    <scope>NUCLEOTIDE SEQUENCE [LARGE SCALE GENOMIC DNA]</scope>
    <source>
        <strain evidence="3">cv. Old Blush</strain>
    </source>
</reference>
<keyword evidence="1" id="KW-0812">Transmembrane</keyword>
<evidence type="ECO:0000256" key="1">
    <source>
        <dbReference type="SAM" id="Phobius"/>
    </source>
</evidence>
<keyword evidence="1" id="KW-0472">Membrane</keyword>
<evidence type="ECO:0000313" key="3">
    <source>
        <dbReference type="Proteomes" id="UP000238479"/>
    </source>
</evidence>
<dbReference type="Proteomes" id="UP000238479">
    <property type="component" value="Chromosome 4"/>
</dbReference>
<organism evidence="2 3">
    <name type="scientific">Rosa chinensis</name>
    <name type="common">China rose</name>
    <dbReference type="NCBI Taxonomy" id="74649"/>
    <lineage>
        <taxon>Eukaryota</taxon>
        <taxon>Viridiplantae</taxon>
        <taxon>Streptophyta</taxon>
        <taxon>Embryophyta</taxon>
        <taxon>Tracheophyta</taxon>
        <taxon>Spermatophyta</taxon>
        <taxon>Magnoliopsida</taxon>
        <taxon>eudicotyledons</taxon>
        <taxon>Gunneridae</taxon>
        <taxon>Pentapetalae</taxon>
        <taxon>rosids</taxon>
        <taxon>fabids</taxon>
        <taxon>Rosales</taxon>
        <taxon>Rosaceae</taxon>
        <taxon>Rosoideae</taxon>
        <taxon>Rosoideae incertae sedis</taxon>
        <taxon>Rosa</taxon>
    </lineage>
</organism>